<comment type="caution">
    <text evidence="1">The sequence shown here is derived from an EMBL/GenBank/DDBJ whole genome shotgun (WGS) entry which is preliminary data.</text>
</comment>
<dbReference type="AlphaFoldDB" id="A0A9D3XV98"/>
<proteinExistence type="predicted"/>
<evidence type="ECO:0000313" key="1">
    <source>
        <dbReference type="EMBL" id="KAH1186881.1"/>
    </source>
</evidence>
<keyword evidence="2" id="KW-1185">Reference proteome</keyword>
<sequence length="114" mass="12587">MIGIPMLAFLASAGNNRLVKMLWHKLVLGLSDRVSPIIVTGENSHSQQGLNLVGPVEQGMWDGNPLHLIPSETPSRASSSQRGMLISLVPLYWQFKEGTDCSCLDCRCYESWLS</sequence>
<name>A0A9D3XV98_9SAUR</name>
<dbReference type="Proteomes" id="UP000827986">
    <property type="component" value="Unassembled WGS sequence"/>
</dbReference>
<evidence type="ECO:0000313" key="2">
    <source>
        <dbReference type="Proteomes" id="UP000827986"/>
    </source>
</evidence>
<reference evidence="1" key="1">
    <citation type="submission" date="2021-09" db="EMBL/GenBank/DDBJ databases">
        <title>The genome of Mauremys mutica provides insights into the evolution of semi-aquatic lifestyle.</title>
        <authorList>
            <person name="Gong S."/>
            <person name="Gao Y."/>
        </authorList>
    </citation>
    <scope>NUCLEOTIDE SEQUENCE</scope>
    <source>
        <strain evidence="1">MM-2020</strain>
        <tissue evidence="1">Muscle</tissue>
    </source>
</reference>
<protein>
    <submittedName>
        <fullName evidence="1">Uncharacterized protein</fullName>
    </submittedName>
</protein>
<organism evidence="1 2">
    <name type="scientific">Mauremys mutica</name>
    <name type="common">yellowpond turtle</name>
    <dbReference type="NCBI Taxonomy" id="74926"/>
    <lineage>
        <taxon>Eukaryota</taxon>
        <taxon>Metazoa</taxon>
        <taxon>Chordata</taxon>
        <taxon>Craniata</taxon>
        <taxon>Vertebrata</taxon>
        <taxon>Euteleostomi</taxon>
        <taxon>Archelosauria</taxon>
        <taxon>Testudinata</taxon>
        <taxon>Testudines</taxon>
        <taxon>Cryptodira</taxon>
        <taxon>Durocryptodira</taxon>
        <taxon>Testudinoidea</taxon>
        <taxon>Geoemydidae</taxon>
        <taxon>Geoemydinae</taxon>
        <taxon>Mauremys</taxon>
    </lineage>
</organism>
<accession>A0A9D3XV98</accession>
<gene>
    <name evidence="1" type="ORF">KIL84_019630</name>
</gene>
<dbReference type="EMBL" id="JAHDVG010000463">
    <property type="protein sequence ID" value="KAH1186881.1"/>
    <property type="molecule type" value="Genomic_DNA"/>
</dbReference>